<dbReference type="OrthoDB" id="5212at2759"/>
<dbReference type="GO" id="GO:0090729">
    <property type="term" value="F:toxin activity"/>
    <property type="evidence" value="ECO:0007669"/>
    <property type="project" value="UniProtKB-KW"/>
</dbReference>
<keyword evidence="8" id="KW-0808">Transferase</keyword>
<evidence type="ECO:0000256" key="16">
    <source>
        <dbReference type="ARBA" id="ARBA00023026"/>
    </source>
</evidence>
<evidence type="ECO:0000256" key="13">
    <source>
        <dbReference type="ARBA" id="ARBA00022813"/>
    </source>
</evidence>
<evidence type="ECO:0000256" key="8">
    <source>
        <dbReference type="ARBA" id="ARBA00022679"/>
    </source>
</evidence>
<dbReference type="GO" id="GO:0008289">
    <property type="term" value="F:lipid binding"/>
    <property type="evidence" value="ECO:0007669"/>
    <property type="project" value="UniProtKB-KW"/>
</dbReference>
<evidence type="ECO:0000256" key="11">
    <source>
        <dbReference type="ARBA" id="ARBA00022801"/>
    </source>
</evidence>
<dbReference type="PROSITE" id="PS51771">
    <property type="entry name" value="CGT_MARTX_CPD"/>
    <property type="match status" value="1"/>
</dbReference>
<feature type="domain" description="Peptidase C80" evidence="19">
    <location>
        <begin position="176"/>
        <end position="353"/>
    </location>
</feature>
<evidence type="ECO:0000313" key="20">
    <source>
        <dbReference type="EMBL" id="KAJ8373573.1"/>
    </source>
</evidence>
<evidence type="ECO:0000256" key="3">
    <source>
        <dbReference type="ARBA" id="ARBA00004551"/>
    </source>
</evidence>
<organism evidence="20 21">
    <name type="scientific">Synaphobranchus kaupii</name>
    <name type="common">Kaup's arrowtooth eel</name>
    <dbReference type="NCBI Taxonomy" id="118154"/>
    <lineage>
        <taxon>Eukaryota</taxon>
        <taxon>Metazoa</taxon>
        <taxon>Chordata</taxon>
        <taxon>Craniata</taxon>
        <taxon>Vertebrata</taxon>
        <taxon>Euteleostomi</taxon>
        <taxon>Actinopterygii</taxon>
        <taxon>Neopterygii</taxon>
        <taxon>Teleostei</taxon>
        <taxon>Anguilliformes</taxon>
        <taxon>Synaphobranchidae</taxon>
        <taxon>Synaphobranchus</taxon>
    </lineage>
</organism>
<dbReference type="GO" id="GO:0005576">
    <property type="term" value="C:extracellular region"/>
    <property type="evidence" value="ECO:0007669"/>
    <property type="project" value="UniProtKB-SubCell"/>
</dbReference>
<keyword evidence="5" id="KW-0964">Secreted</keyword>
<sequence>MDIKRQKDLKQFQADLERHKVQDKLLYAEETFHSYDEKIILTMDEEQQTHQMAKQEHSLDPHYSVLVSVACIHKDSCLPTVNPLTVVKVIGSASQGGDTFSRYSGSSLAKLMLKSSLRTVGFFSFDNATNSDFKKDFVSAFKSDGLNVVLEIIKQNEVIYQTLDHTDSLAETTAQKRPVDHSTHYDGQHILIMEDDPVVREAVTMLYEKHPTVSSVYVLENETPKLIKGEPWPLTDESRLVLVGHGRRGPDGRMRLSGYSAEDVAQIISHTNRDGDQIKTISVVACNVGSDEVFIDALLQKLRAKSVEAELHLRSALLQVSHSGEKITVEITPSGLEYRHKDPSKKVVAVLGRDGETVTRVDLNSRGQKVSFREHNFMLAPNYWEAYKNMWPEEPREEYRHMNLISADGIVFDISLTVTSSVQLIARGVNKLSEKYGQVVNTTDSLLRTVTNIQGSPYNDVLIGNELSNLIDGGGGTDYVEGGNGEDIYVIKRQTSLSLAVTIDNHASDSKVDLLLVEAKLHNFKARVQGNDLILMPFANTRSVVTLHNWFLSENHRHLLAVTEDFISFTVADNPTACQEVAHGRFQSSCLISQSIDYRNAKAGQQVDLEKDKALHSVTEVRGSNFNDDIRGNAKHNMIVPGGGNDFMQGRGGEDWYIVSPGHGIKTINNYSPDIATDTLLLKEHYSNIDALCDGVDAVLYINNAKEVILQGWFQSKQWQHLQIQSDDGYVFKLESNVNNCVSPRKYPVSVDFRKRSRGGSMVMFNEFSSVVEMYGSSGFDDMIGNDQDNMLDPYTGGAWMAGMEGKDTYIIKPGYGTDLTIHNYAEDESVDVVMFDASFQVDNFTVDKSEDQSVLVSAREGAEKMQVLLLFHAAGKRQQNLCFQTADGVHFLVKVPKGNESLSAPEPRIEAFKIVLNDCQRESHTDLNGVPLFSQVGVVQGCPYISNHIQGNSLENALFGGVENDAIDGGTGDDTLMGGKGDDILLGEAGDDTIYGEEGDDYMLGGAGHDAFIPGPGKDTVDGGPGRDTVLYQGDHEKGQGVYVNLLTGKGQQADADGDILKDVENVIGTIYSDILVSGYEPALLKGSDGNDILVSLAGGDYLIGGDGNDMYLLASYSGSLVIDNCAEDNATDILYLEHFSDISVNCSSLPRTVLLSMSLGEVELRGWIDKSDCRHLQVIHNNGIIISVEELVAKCRKI</sequence>
<keyword evidence="7" id="KW-0645">Protease</keyword>
<dbReference type="Pfam" id="PF00353">
    <property type="entry name" value="HemolysinCabind"/>
    <property type="match status" value="5"/>
</dbReference>
<evidence type="ECO:0000256" key="15">
    <source>
        <dbReference type="ARBA" id="ARBA00022870"/>
    </source>
</evidence>
<keyword evidence="14" id="KW-0460">Magnesium</keyword>
<keyword evidence="16" id="KW-0843">Virulence</keyword>
<dbReference type="GO" id="GO:0008234">
    <property type="term" value="F:cysteine-type peptidase activity"/>
    <property type="evidence" value="ECO:0007669"/>
    <property type="project" value="UniProtKB-KW"/>
</dbReference>
<dbReference type="GO" id="GO:0043657">
    <property type="term" value="C:host cell"/>
    <property type="evidence" value="ECO:0007669"/>
    <property type="project" value="UniProtKB-SubCell"/>
</dbReference>
<evidence type="ECO:0000256" key="7">
    <source>
        <dbReference type="ARBA" id="ARBA00022670"/>
    </source>
</evidence>
<dbReference type="Gene3D" id="2.150.10.10">
    <property type="entry name" value="Serralysin-like metalloprotease, C-terminal"/>
    <property type="match status" value="4"/>
</dbReference>
<dbReference type="GO" id="GO:0016740">
    <property type="term" value="F:transferase activity"/>
    <property type="evidence" value="ECO:0007669"/>
    <property type="project" value="UniProtKB-KW"/>
</dbReference>
<name>A0A9Q1G228_SYNKA</name>
<dbReference type="PRINTS" id="PR00313">
    <property type="entry name" value="CABNDNGRPT"/>
</dbReference>
<evidence type="ECO:0000256" key="4">
    <source>
        <dbReference type="ARBA" id="ARBA00004613"/>
    </source>
</evidence>
<dbReference type="AlphaFoldDB" id="A0A9Q1G228"/>
<evidence type="ECO:0000256" key="5">
    <source>
        <dbReference type="ARBA" id="ARBA00022525"/>
    </source>
</evidence>
<keyword evidence="10" id="KW-0677">Repeat</keyword>
<evidence type="ECO:0000256" key="17">
    <source>
        <dbReference type="ARBA" id="ARBA00023121"/>
    </source>
</evidence>
<dbReference type="CDD" id="cd20500">
    <property type="entry name" value="Peptidase_C80"/>
    <property type="match status" value="1"/>
</dbReference>
<comment type="caution">
    <text evidence="20">The sequence shown here is derived from an EMBL/GenBank/DDBJ whole genome shotgun (WGS) entry which is preliminary data.</text>
</comment>
<evidence type="ECO:0000259" key="19">
    <source>
        <dbReference type="PROSITE" id="PS51771"/>
    </source>
</evidence>
<keyword evidence="11" id="KW-0378">Hydrolase</keyword>
<dbReference type="Proteomes" id="UP001152622">
    <property type="component" value="Chromosome 2"/>
</dbReference>
<keyword evidence="18" id="KW-0472">Membrane</keyword>
<dbReference type="InterPro" id="IPR020974">
    <property type="entry name" value="CPD_dom"/>
</dbReference>
<dbReference type="InterPro" id="IPR018511">
    <property type="entry name" value="Hemolysin-typ_Ca-bd_CS"/>
</dbReference>
<dbReference type="InterPro" id="IPR001343">
    <property type="entry name" value="Hemolysn_Ca-bd"/>
</dbReference>
<comment type="cofactor">
    <cofactor evidence="1">
        <name>Mg(2+)</name>
        <dbReference type="ChEBI" id="CHEBI:18420"/>
    </cofactor>
</comment>
<evidence type="ECO:0000256" key="6">
    <source>
        <dbReference type="ARBA" id="ARBA00022656"/>
    </source>
</evidence>
<dbReference type="Pfam" id="PF11713">
    <property type="entry name" value="Peptidase_C80"/>
    <property type="match status" value="1"/>
</dbReference>
<keyword evidence="13" id="KW-0068">Autocatalytic cleavage</keyword>
<protein>
    <recommendedName>
        <fullName evidence="19">Peptidase C80 domain-containing protein</fullName>
    </recommendedName>
</protein>
<proteinExistence type="predicted"/>
<keyword evidence="6" id="KW-0800">Toxin</keyword>
<evidence type="ECO:0000256" key="10">
    <source>
        <dbReference type="ARBA" id="ARBA00022737"/>
    </source>
</evidence>
<dbReference type="PROSITE" id="PS00330">
    <property type="entry name" value="HEMOLYSIN_CALCIUM"/>
    <property type="match status" value="1"/>
</dbReference>
<dbReference type="GO" id="GO:0005509">
    <property type="term" value="F:calcium ion binding"/>
    <property type="evidence" value="ECO:0007669"/>
    <property type="project" value="InterPro"/>
</dbReference>
<keyword evidence="17" id="KW-0446">Lipid-binding</keyword>
<dbReference type="GO" id="GO:0006508">
    <property type="term" value="P:proteolysis"/>
    <property type="evidence" value="ECO:0007669"/>
    <property type="project" value="UniProtKB-KW"/>
</dbReference>
<evidence type="ECO:0000256" key="12">
    <source>
        <dbReference type="ARBA" id="ARBA00022807"/>
    </source>
</evidence>
<dbReference type="PANTHER" id="PTHR38340:SF1">
    <property type="entry name" value="S-LAYER PROTEIN"/>
    <property type="match status" value="1"/>
</dbReference>
<evidence type="ECO:0000256" key="18">
    <source>
        <dbReference type="ARBA" id="ARBA00023136"/>
    </source>
</evidence>
<comment type="subcellular location">
    <subcellularLocation>
        <location evidence="2">Host cell</location>
    </subcellularLocation>
    <subcellularLocation>
        <location evidence="3">Host membrane</location>
    </subcellularLocation>
    <subcellularLocation>
        <location evidence="4">Secreted</location>
    </subcellularLocation>
</comment>
<keyword evidence="15" id="KW-1043">Host membrane</keyword>
<keyword evidence="9" id="KW-0479">Metal-binding</keyword>
<dbReference type="EMBL" id="JAINUF010000002">
    <property type="protein sequence ID" value="KAJ8373573.1"/>
    <property type="molecule type" value="Genomic_DNA"/>
</dbReference>
<keyword evidence="21" id="KW-1185">Reference proteome</keyword>
<evidence type="ECO:0000256" key="14">
    <source>
        <dbReference type="ARBA" id="ARBA00022842"/>
    </source>
</evidence>
<evidence type="ECO:0000256" key="1">
    <source>
        <dbReference type="ARBA" id="ARBA00001946"/>
    </source>
</evidence>
<dbReference type="Gene3D" id="3.40.50.11050">
    <property type="match status" value="1"/>
</dbReference>
<keyword evidence="12" id="KW-0788">Thiol protease</keyword>
<reference evidence="20" key="1">
    <citation type="journal article" date="2023" name="Science">
        <title>Genome structures resolve the early diversification of teleost fishes.</title>
        <authorList>
            <person name="Parey E."/>
            <person name="Louis A."/>
            <person name="Montfort J."/>
            <person name="Bouchez O."/>
            <person name="Roques C."/>
            <person name="Iampietro C."/>
            <person name="Lluch J."/>
            <person name="Castinel A."/>
            <person name="Donnadieu C."/>
            <person name="Desvignes T."/>
            <person name="Floi Bucao C."/>
            <person name="Jouanno E."/>
            <person name="Wen M."/>
            <person name="Mejri S."/>
            <person name="Dirks R."/>
            <person name="Jansen H."/>
            <person name="Henkel C."/>
            <person name="Chen W.J."/>
            <person name="Zahm M."/>
            <person name="Cabau C."/>
            <person name="Klopp C."/>
            <person name="Thompson A.W."/>
            <person name="Robinson-Rechavi M."/>
            <person name="Braasch I."/>
            <person name="Lecointre G."/>
            <person name="Bobe J."/>
            <person name="Postlethwait J.H."/>
            <person name="Berthelot C."/>
            <person name="Roest Crollius H."/>
            <person name="Guiguen Y."/>
        </authorList>
    </citation>
    <scope>NUCLEOTIDE SEQUENCE</scope>
    <source>
        <strain evidence="20">WJC10195</strain>
    </source>
</reference>
<dbReference type="PANTHER" id="PTHR38340">
    <property type="entry name" value="S-LAYER PROTEIN"/>
    <property type="match status" value="1"/>
</dbReference>
<dbReference type="InterPro" id="IPR050557">
    <property type="entry name" value="RTX_toxin/Mannuronan_C5-epim"/>
</dbReference>
<evidence type="ECO:0000256" key="2">
    <source>
        <dbReference type="ARBA" id="ARBA00004340"/>
    </source>
</evidence>
<dbReference type="InterPro" id="IPR011049">
    <property type="entry name" value="Serralysin-like_metalloprot_C"/>
</dbReference>
<dbReference type="SUPFAM" id="SSF51120">
    <property type="entry name" value="beta-Roll"/>
    <property type="match status" value="4"/>
</dbReference>
<evidence type="ECO:0000313" key="21">
    <source>
        <dbReference type="Proteomes" id="UP001152622"/>
    </source>
</evidence>
<accession>A0A9Q1G228</accession>
<dbReference type="InterPro" id="IPR038383">
    <property type="entry name" value="CPD_dom_sf"/>
</dbReference>
<evidence type="ECO:0000256" key="9">
    <source>
        <dbReference type="ARBA" id="ARBA00022723"/>
    </source>
</evidence>
<gene>
    <name evidence="20" type="ORF">SKAU_G00041530</name>
</gene>